<feature type="compositionally biased region" description="Basic and acidic residues" evidence="6">
    <location>
        <begin position="395"/>
        <end position="406"/>
    </location>
</feature>
<dbReference type="GO" id="GO:0003700">
    <property type="term" value="F:DNA-binding transcription factor activity"/>
    <property type="evidence" value="ECO:0007669"/>
    <property type="project" value="InterPro"/>
</dbReference>
<dbReference type="Pfam" id="PF22754">
    <property type="entry name" value="bHLH-TF_ACT-like_plant"/>
    <property type="match status" value="1"/>
</dbReference>
<evidence type="ECO:0000256" key="6">
    <source>
        <dbReference type="SAM" id="MobiDB-lite"/>
    </source>
</evidence>
<dbReference type="GO" id="GO:0005634">
    <property type="term" value="C:nucleus"/>
    <property type="evidence" value="ECO:0007669"/>
    <property type="project" value="TreeGrafter"/>
</dbReference>
<feature type="region of interest" description="Disordered" evidence="6">
    <location>
        <begin position="474"/>
        <end position="495"/>
    </location>
</feature>
<feature type="region of interest" description="Disordered" evidence="6">
    <location>
        <begin position="615"/>
        <end position="670"/>
    </location>
</feature>
<comment type="subcellular location">
    <subcellularLocation>
        <location evidence="1">Nucleus</location>
    </subcellularLocation>
</comment>
<feature type="region of interest" description="Disordered" evidence="6">
    <location>
        <begin position="395"/>
        <end position="417"/>
    </location>
</feature>
<keyword evidence="3" id="KW-0804">Transcription</keyword>
<evidence type="ECO:0000313" key="9">
    <source>
        <dbReference type="Proteomes" id="UP000886520"/>
    </source>
</evidence>
<feature type="coiled-coil region" evidence="5">
    <location>
        <begin position="698"/>
        <end position="725"/>
    </location>
</feature>
<dbReference type="InterPro" id="IPR025610">
    <property type="entry name" value="MYC/MYB_N"/>
</dbReference>
<gene>
    <name evidence="8" type="ORF">GOP47_0025069</name>
</gene>
<dbReference type="InterPro" id="IPR036638">
    <property type="entry name" value="HLH_DNA-bd_sf"/>
</dbReference>
<name>A0A9D4U2Z1_ADICA</name>
<feature type="region of interest" description="Disordered" evidence="6">
    <location>
        <begin position="728"/>
        <end position="751"/>
    </location>
</feature>
<dbReference type="AlphaFoldDB" id="A0A9D4U2Z1"/>
<organism evidence="8 9">
    <name type="scientific">Adiantum capillus-veneris</name>
    <name type="common">Maidenhair fern</name>
    <dbReference type="NCBI Taxonomy" id="13818"/>
    <lineage>
        <taxon>Eukaryota</taxon>
        <taxon>Viridiplantae</taxon>
        <taxon>Streptophyta</taxon>
        <taxon>Embryophyta</taxon>
        <taxon>Tracheophyta</taxon>
        <taxon>Polypodiopsida</taxon>
        <taxon>Polypodiidae</taxon>
        <taxon>Polypodiales</taxon>
        <taxon>Pteridineae</taxon>
        <taxon>Pteridaceae</taxon>
        <taxon>Vittarioideae</taxon>
        <taxon>Adiantum</taxon>
    </lineage>
</organism>
<evidence type="ECO:0000256" key="4">
    <source>
        <dbReference type="ARBA" id="ARBA00023242"/>
    </source>
</evidence>
<evidence type="ECO:0000256" key="3">
    <source>
        <dbReference type="ARBA" id="ARBA00023163"/>
    </source>
</evidence>
<dbReference type="InterPro" id="IPR045084">
    <property type="entry name" value="AIB/MYC-like"/>
</dbReference>
<dbReference type="SUPFAM" id="SSF47459">
    <property type="entry name" value="HLH, helix-loop-helix DNA-binding domain"/>
    <property type="match status" value="1"/>
</dbReference>
<evidence type="ECO:0000256" key="2">
    <source>
        <dbReference type="ARBA" id="ARBA00023015"/>
    </source>
</evidence>
<dbReference type="CDD" id="cd11449">
    <property type="entry name" value="bHLH_AtAIB_like"/>
    <property type="match status" value="1"/>
</dbReference>
<keyword evidence="5" id="KW-0175">Coiled coil</keyword>
<dbReference type="OrthoDB" id="1926382at2759"/>
<feature type="compositionally biased region" description="Basic residues" evidence="6">
    <location>
        <begin position="646"/>
        <end position="655"/>
    </location>
</feature>
<evidence type="ECO:0000313" key="8">
    <source>
        <dbReference type="EMBL" id="KAI5060649.1"/>
    </source>
</evidence>
<evidence type="ECO:0000256" key="1">
    <source>
        <dbReference type="ARBA" id="ARBA00004123"/>
    </source>
</evidence>
<feature type="compositionally biased region" description="Basic and acidic residues" evidence="6">
    <location>
        <begin position="656"/>
        <end position="670"/>
    </location>
</feature>
<keyword evidence="2" id="KW-0805">Transcription regulation</keyword>
<dbReference type="InterPro" id="IPR054502">
    <property type="entry name" value="bHLH-TF_ACT-like_plant"/>
</dbReference>
<keyword evidence="9" id="KW-1185">Reference proteome</keyword>
<dbReference type="GO" id="GO:0000976">
    <property type="term" value="F:transcription cis-regulatory region binding"/>
    <property type="evidence" value="ECO:0007669"/>
    <property type="project" value="TreeGrafter"/>
</dbReference>
<dbReference type="Gene3D" id="4.10.280.10">
    <property type="entry name" value="Helix-loop-helix DNA-binding domain"/>
    <property type="match status" value="1"/>
</dbReference>
<sequence length="850" mass="94344">MNSAPDLMSELQWCFDDNAIIEAFMSSSPTYDVPLWSDTNPSAYTSQQASSSMPLAHNQENSLQQRLQSLVETSSEKWTYAIFWQLTDSNDGQQRLEWGDGFFNCKEEDRSPTVAATQANQQLRQRVLRELQTLIIQQNAGDASMFGSMEADVTDTEWFYLVSMMCHFHIGEGTPGQAYATSQYAWISGADHLRNRNCGRADVAQRFGIYTIVCVPTQSGVVELGSTDVIQESLGFLNVIHQSFDPPFGGMEYVFSPTTTFMGINHGLGISELDVINPTSNEVIDVDSKQRNSGIMSLTVMQDTQSAVATGRIGEELGDGRHRGTWHTLSPSDLMFTMNERSTLWQQESNFHKVANENSNQSLGLTLYDQYLKTWQSNSPLSSLELLNYQTQKETSEKDKKVETEIWSRGPSPAPPQMYPTCIAPGNTMDGTQFVTPSVANLNQFSDFAAPKVYGYDEITTEVHSQSTVNATEKTSTFQGIHGSKNPEIDSNRGTGKNSVYSNFNYGGPVETPRALTVKTSESFKRAQEQLVQLAPHVQSYNEAAARPWGLDVQTYSLKPAETTSSQDVKPVEQDVKVVELVASENRDGKFNKQLSQEKEGSLLQIDESAGLQGTGVVQSSVESEHSDADASCKDADFTQTVPEKKPRKRGRKPANGREEPLNHVEAERQRREKMNQRFYGLRAVVPNVSRMDKASLLADATSYIEELRGRVQSLEIERRKLVGRLDKGASERSGSFLPSGPEGKPAYSNSLQQKPRNLACPHGKVSITVQFLLGREALIQVESSKKAYPAALLMSALQELQLQVHHATVAAVHDMLFQRVMVVMKGPRYSSEDMLKDALSLHAAECDCC</sequence>
<dbReference type="Proteomes" id="UP000886520">
    <property type="component" value="Chromosome 24"/>
</dbReference>
<dbReference type="Pfam" id="PF14215">
    <property type="entry name" value="bHLH-MYC_N"/>
    <property type="match status" value="1"/>
</dbReference>
<dbReference type="PANTHER" id="PTHR11514:SF43">
    <property type="entry name" value="TRANSCRIPTION FACTOR MYC2"/>
    <property type="match status" value="1"/>
</dbReference>
<evidence type="ECO:0000256" key="5">
    <source>
        <dbReference type="SAM" id="Coils"/>
    </source>
</evidence>
<proteinExistence type="predicted"/>
<accession>A0A9D4U2Z1</accession>
<dbReference type="PANTHER" id="PTHR11514">
    <property type="entry name" value="MYC"/>
    <property type="match status" value="1"/>
</dbReference>
<feature type="domain" description="BHLH" evidence="7">
    <location>
        <begin position="659"/>
        <end position="708"/>
    </location>
</feature>
<evidence type="ECO:0000259" key="7">
    <source>
        <dbReference type="PROSITE" id="PS50888"/>
    </source>
</evidence>
<reference evidence="8" key="1">
    <citation type="submission" date="2021-01" db="EMBL/GenBank/DDBJ databases">
        <title>Adiantum capillus-veneris genome.</title>
        <authorList>
            <person name="Fang Y."/>
            <person name="Liao Q."/>
        </authorList>
    </citation>
    <scope>NUCLEOTIDE SEQUENCE</scope>
    <source>
        <strain evidence="8">H3</strain>
        <tissue evidence="8">Leaf</tissue>
    </source>
</reference>
<protein>
    <recommendedName>
        <fullName evidence="7">BHLH domain-containing protein</fullName>
    </recommendedName>
</protein>
<dbReference type="SMART" id="SM00353">
    <property type="entry name" value="HLH"/>
    <property type="match status" value="1"/>
</dbReference>
<dbReference type="PROSITE" id="PS50888">
    <property type="entry name" value="BHLH"/>
    <property type="match status" value="1"/>
</dbReference>
<dbReference type="EMBL" id="JABFUD020000024">
    <property type="protein sequence ID" value="KAI5060649.1"/>
    <property type="molecule type" value="Genomic_DNA"/>
</dbReference>
<dbReference type="GO" id="GO:0046983">
    <property type="term" value="F:protein dimerization activity"/>
    <property type="evidence" value="ECO:0007669"/>
    <property type="project" value="InterPro"/>
</dbReference>
<dbReference type="InterPro" id="IPR011598">
    <property type="entry name" value="bHLH_dom"/>
</dbReference>
<feature type="compositionally biased region" description="Basic and acidic residues" evidence="6">
    <location>
        <begin position="623"/>
        <end position="637"/>
    </location>
</feature>
<comment type="caution">
    <text evidence="8">The sequence shown here is derived from an EMBL/GenBank/DDBJ whole genome shotgun (WGS) entry which is preliminary data.</text>
</comment>
<dbReference type="Pfam" id="PF00010">
    <property type="entry name" value="HLH"/>
    <property type="match status" value="1"/>
</dbReference>
<keyword evidence="4" id="KW-0539">Nucleus</keyword>